<evidence type="ECO:0000313" key="1">
    <source>
        <dbReference type="EMBL" id="CAH2004175.1"/>
    </source>
</evidence>
<organism evidence="1 2">
    <name type="scientific">Acanthoscelides obtectus</name>
    <name type="common">Bean weevil</name>
    <name type="synonym">Bruchus obtectus</name>
    <dbReference type="NCBI Taxonomy" id="200917"/>
    <lineage>
        <taxon>Eukaryota</taxon>
        <taxon>Metazoa</taxon>
        <taxon>Ecdysozoa</taxon>
        <taxon>Arthropoda</taxon>
        <taxon>Hexapoda</taxon>
        <taxon>Insecta</taxon>
        <taxon>Pterygota</taxon>
        <taxon>Neoptera</taxon>
        <taxon>Endopterygota</taxon>
        <taxon>Coleoptera</taxon>
        <taxon>Polyphaga</taxon>
        <taxon>Cucujiformia</taxon>
        <taxon>Chrysomeloidea</taxon>
        <taxon>Chrysomelidae</taxon>
        <taxon>Bruchinae</taxon>
        <taxon>Bruchini</taxon>
        <taxon>Acanthoscelides</taxon>
    </lineage>
</organism>
<comment type="caution">
    <text evidence="1">The sequence shown here is derived from an EMBL/GenBank/DDBJ whole genome shotgun (WGS) entry which is preliminary data.</text>
</comment>
<reference evidence="1" key="1">
    <citation type="submission" date="2022-03" db="EMBL/GenBank/DDBJ databases">
        <authorList>
            <person name="Sayadi A."/>
        </authorList>
    </citation>
    <scope>NUCLEOTIDE SEQUENCE</scope>
</reference>
<proteinExistence type="predicted"/>
<keyword evidence="2" id="KW-1185">Reference proteome</keyword>
<dbReference type="AlphaFoldDB" id="A0A9P0LRT9"/>
<sequence length="109" mass="12965">MFTIGFSIVSQWCFRAVTWVSSFSKVEIRSTFRETGYMWSKLELLSRLLTTKCWYLIEKKKLKHFFSVEFSKKVATCSKSLIRTCILYLTGYSLHNQQQEKYSKKPLCH</sequence>
<accession>A0A9P0LRT9</accession>
<dbReference type="Proteomes" id="UP001152888">
    <property type="component" value="Unassembled WGS sequence"/>
</dbReference>
<name>A0A9P0LRT9_ACAOB</name>
<protein>
    <submittedName>
        <fullName evidence="1">Uncharacterized protein</fullName>
    </submittedName>
</protein>
<dbReference type="EMBL" id="CAKOFQ010007575">
    <property type="protein sequence ID" value="CAH2004175.1"/>
    <property type="molecule type" value="Genomic_DNA"/>
</dbReference>
<evidence type="ECO:0000313" key="2">
    <source>
        <dbReference type="Proteomes" id="UP001152888"/>
    </source>
</evidence>
<dbReference type="OrthoDB" id="3176171at2759"/>
<gene>
    <name evidence="1" type="ORF">ACAOBT_LOCUS27844</name>
</gene>